<sequence length="69" mass="8012">MVFIFKSDVLSCDICGFYESPHQTGKWATVSYWHRNRVLLPEDRNSTSVLKVQKTLAEPLVNNRRFPNA</sequence>
<name>A0A1I7YPP3_9BILA</name>
<evidence type="ECO:0000313" key="2">
    <source>
        <dbReference type="WBParaSite" id="L893_g18213.t1"/>
    </source>
</evidence>
<evidence type="ECO:0000313" key="1">
    <source>
        <dbReference type="Proteomes" id="UP000095287"/>
    </source>
</evidence>
<dbReference type="AlphaFoldDB" id="A0A1I7YPP3"/>
<organism evidence="1 2">
    <name type="scientific">Steinernema glaseri</name>
    <dbReference type="NCBI Taxonomy" id="37863"/>
    <lineage>
        <taxon>Eukaryota</taxon>
        <taxon>Metazoa</taxon>
        <taxon>Ecdysozoa</taxon>
        <taxon>Nematoda</taxon>
        <taxon>Chromadorea</taxon>
        <taxon>Rhabditida</taxon>
        <taxon>Tylenchina</taxon>
        <taxon>Panagrolaimomorpha</taxon>
        <taxon>Strongyloidoidea</taxon>
        <taxon>Steinernematidae</taxon>
        <taxon>Steinernema</taxon>
    </lineage>
</organism>
<reference evidence="2" key="1">
    <citation type="submission" date="2016-11" db="UniProtKB">
        <authorList>
            <consortium name="WormBaseParasite"/>
        </authorList>
    </citation>
    <scope>IDENTIFICATION</scope>
</reference>
<dbReference type="WBParaSite" id="L893_g18213.t1">
    <property type="protein sequence ID" value="L893_g18213.t1"/>
    <property type="gene ID" value="L893_g18213"/>
</dbReference>
<keyword evidence="1" id="KW-1185">Reference proteome</keyword>
<proteinExistence type="predicted"/>
<dbReference type="Proteomes" id="UP000095287">
    <property type="component" value="Unplaced"/>
</dbReference>
<accession>A0A1I7YPP3</accession>
<protein>
    <submittedName>
        <fullName evidence="2">Uncharacterized protein</fullName>
    </submittedName>
</protein>